<comment type="caution">
    <text evidence="3">The sequence shown here is derived from an EMBL/GenBank/DDBJ whole genome shotgun (WGS) entry which is preliminary data.</text>
</comment>
<accession>A0ABD3GGK0</accession>
<gene>
    <name evidence="3" type="ORF">R1sor_020687</name>
</gene>
<evidence type="ECO:0000259" key="2">
    <source>
        <dbReference type="Pfam" id="PF21859"/>
    </source>
</evidence>
<dbReference type="InterPro" id="IPR054424">
    <property type="entry name" value="Replitron_HUH"/>
</dbReference>
<keyword evidence="4" id="KW-1185">Reference proteome</keyword>
<feature type="compositionally biased region" description="Basic and acidic residues" evidence="1">
    <location>
        <begin position="218"/>
        <end position="244"/>
    </location>
</feature>
<organism evidence="3 4">
    <name type="scientific">Riccia sorocarpa</name>
    <dbReference type="NCBI Taxonomy" id="122646"/>
    <lineage>
        <taxon>Eukaryota</taxon>
        <taxon>Viridiplantae</taxon>
        <taxon>Streptophyta</taxon>
        <taxon>Embryophyta</taxon>
        <taxon>Marchantiophyta</taxon>
        <taxon>Marchantiopsida</taxon>
        <taxon>Marchantiidae</taxon>
        <taxon>Marchantiales</taxon>
        <taxon>Ricciaceae</taxon>
        <taxon>Riccia</taxon>
    </lineage>
</organism>
<protein>
    <recommendedName>
        <fullName evidence="2">Replitron HUH endonuclease domain-containing protein</fullName>
    </recommendedName>
</protein>
<dbReference type="EMBL" id="JBJQOH010000007">
    <property type="protein sequence ID" value="KAL3677731.1"/>
    <property type="molecule type" value="Genomic_DNA"/>
</dbReference>
<evidence type="ECO:0000256" key="1">
    <source>
        <dbReference type="SAM" id="MobiDB-lite"/>
    </source>
</evidence>
<evidence type="ECO:0000313" key="4">
    <source>
        <dbReference type="Proteomes" id="UP001633002"/>
    </source>
</evidence>
<reference evidence="3 4" key="1">
    <citation type="submission" date="2024-09" db="EMBL/GenBank/DDBJ databases">
        <title>Chromosome-scale assembly of Riccia sorocarpa.</title>
        <authorList>
            <person name="Paukszto L."/>
        </authorList>
    </citation>
    <scope>NUCLEOTIDE SEQUENCE [LARGE SCALE GENOMIC DNA]</scope>
    <source>
        <strain evidence="3">LP-2024</strain>
        <tissue evidence="3">Aerial parts of the thallus</tissue>
    </source>
</reference>
<sequence>MKMDESKTRYHLEQPLPEDLTLGELQAFKGGPKSFSIEKVSEHIGKAGVIPIQWTEERIDWYLARIEYIRVRKLLKGKEVIDGPFRFLEGNTAFAVLEDSEGERFQHPKFLKRIHDGKLVFSSTAVWIWCSRCLCEYRDGSKDLPVTCFCAEIFQLPFCFRCGAGSSIHQDNQIDARETEEQENSESLEDVLSEDVCLCKELFQSSNACFCGFCQRTKDEGRSTEGTEAADDSHREREGKREADGGADVYKAGPTVEQKEATRQPKPRKVRRVSDKDMDISLTVGIPGQDIDGVTFDRLALYVEQKARMGIIAMERGDSHLQLHMQGMLSVRANNTHSLKTEIREAISWGEKEPAGGSICVKSLKDKGIHTVIGMIGYCLKDEREEHYRKYTKNITEQQMEDGRAEAFHLRSLSV</sequence>
<dbReference type="AlphaFoldDB" id="A0ABD3GGK0"/>
<evidence type="ECO:0000313" key="3">
    <source>
        <dbReference type="EMBL" id="KAL3677731.1"/>
    </source>
</evidence>
<proteinExistence type="predicted"/>
<dbReference type="Proteomes" id="UP001633002">
    <property type="component" value="Unassembled WGS sequence"/>
</dbReference>
<feature type="domain" description="Replitron HUH endonuclease" evidence="2">
    <location>
        <begin position="282"/>
        <end position="406"/>
    </location>
</feature>
<feature type="region of interest" description="Disordered" evidence="1">
    <location>
        <begin position="218"/>
        <end position="274"/>
    </location>
</feature>
<dbReference type="Pfam" id="PF21859">
    <property type="entry name" value="Replitron_HUH"/>
    <property type="match status" value="1"/>
</dbReference>
<name>A0ABD3GGK0_9MARC</name>